<dbReference type="Gene3D" id="3.30.160.100">
    <property type="entry name" value="Ribosome hibernation promotion factor-like"/>
    <property type="match status" value="1"/>
</dbReference>
<dbReference type="Pfam" id="PF02482">
    <property type="entry name" value="Ribosomal_S30AE"/>
    <property type="match status" value="1"/>
</dbReference>
<dbReference type="InterPro" id="IPR003489">
    <property type="entry name" value="RHF/RaiA"/>
</dbReference>
<dbReference type="AlphaFoldDB" id="A0A1F5Q5D1"/>
<comment type="caution">
    <text evidence="2">The sequence shown here is derived from an EMBL/GenBank/DDBJ whole genome shotgun (WGS) entry which is preliminary data.</text>
</comment>
<organism evidence="2 3">
    <name type="scientific">Candidatus Doudnabacteria bacterium RIFCSPLOWO2_01_FULL_44_21</name>
    <dbReference type="NCBI Taxonomy" id="1817841"/>
    <lineage>
        <taxon>Bacteria</taxon>
        <taxon>Candidatus Doudnaibacteriota</taxon>
    </lineage>
</organism>
<dbReference type="PANTHER" id="PTHR33231">
    <property type="entry name" value="30S RIBOSOMAL PROTEIN"/>
    <property type="match status" value="1"/>
</dbReference>
<dbReference type="PANTHER" id="PTHR33231:SF1">
    <property type="entry name" value="30S RIBOSOMAL PROTEIN"/>
    <property type="match status" value="1"/>
</dbReference>
<accession>A0A1F5Q5D1</accession>
<dbReference type="EMBL" id="MFFB01000001">
    <property type="protein sequence ID" value="OGE97379.1"/>
    <property type="molecule type" value="Genomic_DNA"/>
</dbReference>
<dbReference type="CDD" id="cd00552">
    <property type="entry name" value="RaiA"/>
    <property type="match status" value="1"/>
</dbReference>
<name>A0A1F5Q5D1_9BACT</name>
<dbReference type="GO" id="GO:0045900">
    <property type="term" value="P:negative regulation of translational elongation"/>
    <property type="evidence" value="ECO:0007669"/>
    <property type="project" value="TreeGrafter"/>
</dbReference>
<dbReference type="InterPro" id="IPR050574">
    <property type="entry name" value="HPF/YfiA_ribosome-assoc"/>
</dbReference>
<reference evidence="2 3" key="1">
    <citation type="journal article" date="2016" name="Nat. Commun.">
        <title>Thousands of microbial genomes shed light on interconnected biogeochemical processes in an aquifer system.</title>
        <authorList>
            <person name="Anantharaman K."/>
            <person name="Brown C.T."/>
            <person name="Hug L.A."/>
            <person name="Sharon I."/>
            <person name="Castelle C.J."/>
            <person name="Probst A.J."/>
            <person name="Thomas B.C."/>
            <person name="Singh A."/>
            <person name="Wilkins M.J."/>
            <person name="Karaoz U."/>
            <person name="Brodie E.L."/>
            <person name="Williams K.H."/>
            <person name="Hubbard S.S."/>
            <person name="Banfield J.F."/>
        </authorList>
    </citation>
    <scope>NUCLEOTIDE SEQUENCE [LARGE SCALE GENOMIC DNA]</scope>
</reference>
<evidence type="ECO:0000256" key="1">
    <source>
        <dbReference type="ARBA" id="ARBA00022845"/>
    </source>
</evidence>
<dbReference type="Proteomes" id="UP000177281">
    <property type="component" value="Unassembled WGS sequence"/>
</dbReference>
<sequence>MNITIKGTHLDLTASIKQYVEEKVGSLLKFIQATEAKVELERDQHHRTGLIFRSEITLIVGGKIMRAEASAEDVYAAVDLVLPKLKEQISKFKDKKNDLRRKGARLAKRKWA</sequence>
<proteinExistence type="predicted"/>
<evidence type="ECO:0000313" key="2">
    <source>
        <dbReference type="EMBL" id="OGE97379.1"/>
    </source>
</evidence>
<keyword evidence="1" id="KW-0810">Translation regulation</keyword>
<evidence type="ECO:0000313" key="3">
    <source>
        <dbReference type="Proteomes" id="UP000177281"/>
    </source>
</evidence>
<dbReference type="STRING" id="1817841.A3B10_02175"/>
<dbReference type="NCBIfam" id="TIGR00741">
    <property type="entry name" value="yfiA"/>
    <property type="match status" value="1"/>
</dbReference>
<gene>
    <name evidence="2" type="ORF">A3B10_02175</name>
</gene>
<dbReference type="GO" id="GO:0043024">
    <property type="term" value="F:ribosomal small subunit binding"/>
    <property type="evidence" value="ECO:0007669"/>
    <property type="project" value="TreeGrafter"/>
</dbReference>
<protein>
    <submittedName>
        <fullName evidence="2">Ribosomal subunit interface protein</fullName>
    </submittedName>
</protein>
<dbReference type="SUPFAM" id="SSF69754">
    <property type="entry name" value="Ribosome binding protein Y (YfiA homologue)"/>
    <property type="match status" value="1"/>
</dbReference>
<dbReference type="InterPro" id="IPR036567">
    <property type="entry name" value="RHF-like"/>
</dbReference>
<dbReference type="GO" id="GO:0022627">
    <property type="term" value="C:cytosolic small ribosomal subunit"/>
    <property type="evidence" value="ECO:0007669"/>
    <property type="project" value="TreeGrafter"/>
</dbReference>